<dbReference type="Pfam" id="PF00085">
    <property type="entry name" value="Thioredoxin"/>
    <property type="match status" value="1"/>
</dbReference>
<organism evidence="9 10">
    <name type="scientific">Prymnesium parvum</name>
    <name type="common">Toxic golden alga</name>
    <dbReference type="NCBI Taxonomy" id="97485"/>
    <lineage>
        <taxon>Eukaryota</taxon>
        <taxon>Haptista</taxon>
        <taxon>Haptophyta</taxon>
        <taxon>Prymnesiophyceae</taxon>
        <taxon>Prymnesiales</taxon>
        <taxon>Prymnesiaceae</taxon>
        <taxon>Prymnesium</taxon>
    </lineage>
</organism>
<dbReference type="InterPro" id="IPR036249">
    <property type="entry name" value="Thioredoxin-like_sf"/>
</dbReference>
<evidence type="ECO:0000256" key="3">
    <source>
        <dbReference type="ARBA" id="ARBA00022827"/>
    </source>
</evidence>
<dbReference type="PRINTS" id="PR00469">
    <property type="entry name" value="PNDRDTASEII"/>
</dbReference>
<evidence type="ECO:0000256" key="7">
    <source>
        <dbReference type="SAM" id="MobiDB-lite"/>
    </source>
</evidence>
<dbReference type="InterPro" id="IPR008255">
    <property type="entry name" value="Pyr_nucl-diS_OxRdtase_2_AS"/>
</dbReference>
<dbReference type="PROSITE" id="PS51352">
    <property type="entry name" value="THIOREDOXIN_2"/>
    <property type="match status" value="1"/>
</dbReference>
<dbReference type="SUPFAM" id="SSF51905">
    <property type="entry name" value="FAD/NAD(P)-binding domain"/>
    <property type="match status" value="1"/>
</dbReference>
<dbReference type="PROSITE" id="PS00573">
    <property type="entry name" value="PYRIDINE_REDOX_2"/>
    <property type="match status" value="1"/>
</dbReference>
<dbReference type="Gene3D" id="3.40.30.10">
    <property type="entry name" value="Glutaredoxin"/>
    <property type="match status" value="1"/>
</dbReference>
<name>A0AB34IVB8_PRYPA</name>
<dbReference type="PANTHER" id="PTHR48105">
    <property type="entry name" value="THIOREDOXIN REDUCTASE 1-RELATED-RELATED"/>
    <property type="match status" value="1"/>
</dbReference>
<keyword evidence="2" id="KW-0285">Flavoprotein</keyword>
<evidence type="ECO:0000313" key="9">
    <source>
        <dbReference type="EMBL" id="KAL1506943.1"/>
    </source>
</evidence>
<keyword evidence="5" id="KW-1015">Disulfide bond</keyword>
<accession>A0AB34IVB8</accession>
<feature type="region of interest" description="Disordered" evidence="7">
    <location>
        <begin position="274"/>
        <end position="304"/>
    </location>
</feature>
<evidence type="ECO:0000256" key="1">
    <source>
        <dbReference type="ARBA" id="ARBA00009333"/>
    </source>
</evidence>
<gene>
    <name evidence="9" type="ORF">AB1Y20_007807</name>
</gene>
<protein>
    <recommendedName>
        <fullName evidence="8">Thioredoxin domain-containing protein</fullName>
    </recommendedName>
</protein>
<evidence type="ECO:0000256" key="6">
    <source>
        <dbReference type="ARBA" id="ARBA00023284"/>
    </source>
</evidence>
<proteinExistence type="inferred from homology"/>
<dbReference type="InterPro" id="IPR013766">
    <property type="entry name" value="Thioredoxin_domain"/>
</dbReference>
<evidence type="ECO:0000313" key="10">
    <source>
        <dbReference type="Proteomes" id="UP001515480"/>
    </source>
</evidence>
<dbReference type="PROSITE" id="PS00194">
    <property type="entry name" value="THIOREDOXIN_1"/>
    <property type="match status" value="1"/>
</dbReference>
<dbReference type="SUPFAM" id="SSF52833">
    <property type="entry name" value="Thioredoxin-like"/>
    <property type="match status" value="1"/>
</dbReference>
<keyword evidence="10" id="KW-1185">Reference proteome</keyword>
<dbReference type="GO" id="GO:0097237">
    <property type="term" value="P:cellular response to toxic substance"/>
    <property type="evidence" value="ECO:0007669"/>
    <property type="project" value="UniProtKB-ARBA"/>
</dbReference>
<evidence type="ECO:0000259" key="8">
    <source>
        <dbReference type="PROSITE" id="PS51352"/>
    </source>
</evidence>
<dbReference type="PRINTS" id="PR00368">
    <property type="entry name" value="FADPNR"/>
</dbReference>
<dbReference type="InterPro" id="IPR023753">
    <property type="entry name" value="FAD/NAD-binding_dom"/>
</dbReference>
<comment type="caution">
    <text evidence="9">The sequence shown here is derived from an EMBL/GenBank/DDBJ whole genome shotgun (WGS) entry which is preliminary data.</text>
</comment>
<evidence type="ECO:0000256" key="4">
    <source>
        <dbReference type="ARBA" id="ARBA00023002"/>
    </source>
</evidence>
<dbReference type="Pfam" id="PF07992">
    <property type="entry name" value="Pyr_redox_2"/>
    <property type="match status" value="1"/>
</dbReference>
<evidence type="ECO:0000256" key="2">
    <source>
        <dbReference type="ARBA" id="ARBA00022630"/>
    </source>
</evidence>
<keyword evidence="3" id="KW-0274">FAD</keyword>
<dbReference type="Gene3D" id="3.50.50.60">
    <property type="entry name" value="FAD/NAD(P)-binding domain"/>
    <property type="match status" value="2"/>
</dbReference>
<feature type="domain" description="Thioredoxin" evidence="8">
    <location>
        <begin position="88"/>
        <end position="214"/>
    </location>
</feature>
<sequence>MAASLSTAALKRALQEMHAPPERLAACIERHEFEALHRELSHAAPTFPHAAKPPQSPPAAAAWRSQWPVALVLAVLAYSMLQRESPDRPAPLRAADGELAALQGSIVELSSLEEFEATLALHRDATALPLVVDFYSDGCGPCRMIAPTFRALATEYAGRAAFASVNVNYNHETARRCEVRAMPTFHFYTAARLVHRFQGADAPQLRRLTASLAEKAEASGTYAGMEVSEEALREFYSRQDRSKLDEVPSLYQQYSQKTAKLVKLLTKKYGSAPRVTARQAADEGKNETEATGGGAEESALRRTSVEALRGELARREAEEEGAKMVAAPPHTSAAAPAKVVIIGGGPAGLAAAVYAARAGLSPMVIAPDVGGQLLGKGVEVENFPGAVDISGSPLTGPKLVQLMRKQAVSFDALLVADVVVAVDLTSTPFRLTLNSSASLHTEALIVATGADARWLGVDGESEWQGHGVSYCATCDGFLYRGKHVAVVGGGDTAMEDALVLARTSASVTIIHRRSRFRASHALASRVLSHPSIRVMWDSVVSSFEGEATRGLTHLHVAPVGGGAVQKLAVDAAFVAIGHDPNTRLFAGQLDTTPAGYLEMTSSTRLTQTSRPGVFACGDVADPTYRQAITSAGSGAMAALDAERWLSEGGHSSTA</sequence>
<dbReference type="AlphaFoldDB" id="A0AB34IVB8"/>
<dbReference type="InterPro" id="IPR036188">
    <property type="entry name" value="FAD/NAD-bd_sf"/>
</dbReference>
<keyword evidence="6" id="KW-0676">Redox-active center</keyword>
<keyword evidence="4" id="KW-0560">Oxidoreductase</keyword>
<dbReference type="InterPro" id="IPR017937">
    <property type="entry name" value="Thioredoxin_CS"/>
</dbReference>
<reference evidence="9 10" key="1">
    <citation type="journal article" date="2024" name="Science">
        <title>Giant polyketide synthase enzymes in the biosynthesis of giant marine polyether toxins.</title>
        <authorList>
            <person name="Fallon T.R."/>
            <person name="Shende V.V."/>
            <person name="Wierzbicki I.H."/>
            <person name="Pendleton A.L."/>
            <person name="Watervoot N.F."/>
            <person name="Auber R.P."/>
            <person name="Gonzalez D.J."/>
            <person name="Wisecaver J.H."/>
            <person name="Moore B.S."/>
        </authorList>
    </citation>
    <scope>NUCLEOTIDE SEQUENCE [LARGE SCALE GENOMIC DNA]</scope>
    <source>
        <strain evidence="9 10">12B1</strain>
    </source>
</reference>
<dbReference type="InterPro" id="IPR050097">
    <property type="entry name" value="Ferredoxin-NADP_redctase_2"/>
</dbReference>
<comment type="similarity">
    <text evidence="1">Belongs to the class-II pyridine nucleotide-disulfide oxidoreductase family.</text>
</comment>
<dbReference type="CDD" id="cd02947">
    <property type="entry name" value="TRX_family"/>
    <property type="match status" value="1"/>
</dbReference>
<dbReference type="EMBL" id="JBGBPQ010000018">
    <property type="protein sequence ID" value="KAL1506943.1"/>
    <property type="molecule type" value="Genomic_DNA"/>
</dbReference>
<dbReference type="Proteomes" id="UP001515480">
    <property type="component" value="Unassembled WGS sequence"/>
</dbReference>
<dbReference type="GO" id="GO:0016668">
    <property type="term" value="F:oxidoreductase activity, acting on a sulfur group of donors, NAD(P) as acceptor"/>
    <property type="evidence" value="ECO:0007669"/>
    <property type="project" value="UniProtKB-ARBA"/>
</dbReference>
<evidence type="ECO:0000256" key="5">
    <source>
        <dbReference type="ARBA" id="ARBA00023157"/>
    </source>
</evidence>